<keyword evidence="2" id="KW-1185">Reference proteome</keyword>
<accession>A0A6L9MSL4</accession>
<evidence type="ECO:0008006" key="3">
    <source>
        <dbReference type="Google" id="ProtNLM"/>
    </source>
</evidence>
<organism evidence="1 2">
    <name type="scientific">Alteromonas hispanica</name>
    <dbReference type="NCBI Taxonomy" id="315421"/>
    <lineage>
        <taxon>Bacteria</taxon>
        <taxon>Pseudomonadati</taxon>
        <taxon>Pseudomonadota</taxon>
        <taxon>Gammaproteobacteria</taxon>
        <taxon>Alteromonadales</taxon>
        <taxon>Alteromonadaceae</taxon>
        <taxon>Alteromonas/Salinimonas group</taxon>
        <taxon>Alteromonas</taxon>
    </lineage>
</organism>
<evidence type="ECO:0000313" key="1">
    <source>
        <dbReference type="EMBL" id="NDW21087.1"/>
    </source>
</evidence>
<comment type="caution">
    <text evidence="1">The sequence shown here is derived from an EMBL/GenBank/DDBJ whole genome shotgun (WGS) entry which is preliminary data.</text>
</comment>
<evidence type="ECO:0000313" key="2">
    <source>
        <dbReference type="Proteomes" id="UP000478837"/>
    </source>
</evidence>
<sequence>MDIIMEKEIKMHGESSLEYMCPHCGAINTCQIGILKEMYIEQFDACVGCKKHLSLTPADGIGGRVNLVIDAVESDNRYR</sequence>
<proteinExistence type="predicted"/>
<dbReference type="Proteomes" id="UP000478837">
    <property type="component" value="Unassembled WGS sequence"/>
</dbReference>
<gene>
    <name evidence="1" type="ORF">GTW09_06115</name>
</gene>
<dbReference type="RefSeq" id="WP_163110879.1">
    <property type="nucleotide sequence ID" value="NZ_JAAAWP010000003.1"/>
</dbReference>
<dbReference type="EMBL" id="JAAAWP010000003">
    <property type="protein sequence ID" value="NDW21087.1"/>
    <property type="molecule type" value="Genomic_DNA"/>
</dbReference>
<protein>
    <recommendedName>
        <fullName evidence="3">CPXCG motif-containing cysteine-rich protein</fullName>
    </recommendedName>
</protein>
<reference evidence="1 2" key="1">
    <citation type="submission" date="2020-01" db="EMBL/GenBank/DDBJ databases">
        <title>Genomes of bacteria type strains.</title>
        <authorList>
            <person name="Chen J."/>
            <person name="Zhu S."/>
            <person name="Yang J."/>
        </authorList>
    </citation>
    <scope>NUCLEOTIDE SEQUENCE [LARGE SCALE GENOMIC DNA]</scope>
    <source>
        <strain evidence="1 2">LMG 22958</strain>
    </source>
</reference>
<dbReference type="AlphaFoldDB" id="A0A6L9MSL4"/>
<name>A0A6L9MSL4_9ALTE</name>